<protein>
    <submittedName>
        <fullName evidence="1">Uncharacterized protein</fullName>
    </submittedName>
</protein>
<reference evidence="1 2" key="1">
    <citation type="journal article" date="2019" name="Microbiome">
        <title>Annotated bacterial chromosomes from frame-shift-corrected long-read metagenomic data.</title>
        <authorList>
            <person name="Arumugam K."/>
            <person name="Bagci C."/>
            <person name="Bessarab I."/>
            <person name="Beier S."/>
            <person name="Buchfink B."/>
            <person name="Gorska A."/>
            <person name="Qiu G."/>
            <person name="Huson D.H."/>
            <person name="Williams R.B.H."/>
        </authorList>
    </citation>
    <scope>NUCLEOTIDE SEQUENCE [LARGE SCALE GENOMIC DNA]</scope>
    <source>
        <strain evidence="1">SSA1</strain>
    </source>
</reference>
<gene>
    <name evidence="1" type="ORF">HWD57_03225</name>
</gene>
<accession>A0A7D5N8N4</accession>
<name>A0A7D5N8N4_9PROT</name>
<dbReference type="AlphaFoldDB" id="A0A7D5N8N4"/>
<organism evidence="1 2">
    <name type="scientific">Candidatus Accumulibacter cognatus</name>
    <dbReference type="NCBI Taxonomy" id="2954383"/>
    <lineage>
        <taxon>Bacteria</taxon>
        <taxon>Pseudomonadati</taxon>
        <taxon>Pseudomonadota</taxon>
        <taxon>Betaproteobacteria</taxon>
        <taxon>Candidatus Accumulibacter</taxon>
    </lineage>
</organism>
<sequence length="154" mass="16637">MPIISCDEAFDTRVLAACLAAQPKMSAKVLEMLDLMENAQGNLRRADEAKRRVTEILRETGQELLTGWAGQVADAVTAEARAAAPVVGHVKVRSAGRLPDRLVSRLRLSDPGQCGLCARFPQGLDSFPKGAIVGRQGRRGACKDEATRRTLANR</sequence>
<dbReference type="KEGG" id="acog:HWD57_03225"/>
<proteinExistence type="predicted"/>
<dbReference type="Proteomes" id="UP000509684">
    <property type="component" value="Chromosome"/>
</dbReference>
<evidence type="ECO:0000313" key="2">
    <source>
        <dbReference type="Proteomes" id="UP000509684"/>
    </source>
</evidence>
<evidence type="ECO:0000313" key="1">
    <source>
        <dbReference type="EMBL" id="QLH48906.1"/>
    </source>
</evidence>
<dbReference type="EMBL" id="CP058708">
    <property type="protein sequence ID" value="QLH48906.1"/>
    <property type="molecule type" value="Genomic_DNA"/>
</dbReference>